<feature type="region of interest" description="Disordered" evidence="1">
    <location>
        <begin position="1"/>
        <end position="28"/>
    </location>
</feature>
<sequence>MAPGANYMGGKRNAARARSKDATGRVHKNFFGRQRLDILSKGLSGRAPSGGSSSGCGPRVSASDIGLSHARHLAPDQNTVPVPQFLPPPERKRTSHTRSSSGSIGTSRVLEALDTTEPTAMRAAINKILSIPDLAGLSTRHVHTPLRGSKRPRAALESDSRREIKRQKNRTPSPSIQQDAMLDQFEPIAVDVDESDYQSSTQDSDGYEPIFVCDPVQSSPSFLRFNKAADVSESENKPSVGAPAPRPFNHPSISLSSFSPGIAYNPKRSSPPKRDEHESKKFVLRDNLYDYQDPWNAIGVILGLEDGQDGSMSDENPDEILDRPDDKAASVHPQHSSDTNRSHGSSTHDHDLTTLLTIPANLSLLLLHVRHCKLIPPNLAPSGPDDTALQDPLASSAHYSTQFNPTTPLSRIENKPPFYLDDFDDEDEMLAEQVHTPPRSTHHPTEPNPTTPLSRVKNEPSSSFDSVDDDKATPEQMHAASSAGLKRSAPIPLHAIPPMPKFAKFPLARDVNRSATRLPTSHAIHSPPSIAPDQVARLDAEVTQSSPESLHTQRPVDDVAVEYPEGAQGAGLIPHTQAEDQFVGEVSAEEDIEVDVACAPQPETFFGDLCLFSDDVDDPDSDG</sequence>
<dbReference type="EMBL" id="JARKIE010000067">
    <property type="protein sequence ID" value="KAJ7690143.1"/>
    <property type="molecule type" value="Genomic_DNA"/>
</dbReference>
<feature type="region of interest" description="Disordered" evidence="1">
    <location>
        <begin position="141"/>
        <end position="180"/>
    </location>
</feature>
<feature type="compositionally biased region" description="Low complexity" evidence="1">
    <location>
        <begin position="97"/>
        <end position="108"/>
    </location>
</feature>
<feature type="compositionally biased region" description="Polar residues" evidence="1">
    <location>
        <begin position="398"/>
        <end position="409"/>
    </location>
</feature>
<reference evidence="2" key="1">
    <citation type="submission" date="2023-03" db="EMBL/GenBank/DDBJ databases">
        <title>Massive genome expansion in bonnet fungi (Mycena s.s.) driven by repeated elements and novel gene families across ecological guilds.</title>
        <authorList>
            <consortium name="Lawrence Berkeley National Laboratory"/>
            <person name="Harder C.B."/>
            <person name="Miyauchi S."/>
            <person name="Viragh M."/>
            <person name="Kuo A."/>
            <person name="Thoen E."/>
            <person name="Andreopoulos B."/>
            <person name="Lu D."/>
            <person name="Skrede I."/>
            <person name="Drula E."/>
            <person name="Henrissat B."/>
            <person name="Morin E."/>
            <person name="Kohler A."/>
            <person name="Barry K."/>
            <person name="LaButti K."/>
            <person name="Morin E."/>
            <person name="Salamov A."/>
            <person name="Lipzen A."/>
            <person name="Mereny Z."/>
            <person name="Hegedus B."/>
            <person name="Baldrian P."/>
            <person name="Stursova M."/>
            <person name="Weitz H."/>
            <person name="Taylor A."/>
            <person name="Grigoriev I.V."/>
            <person name="Nagy L.G."/>
            <person name="Martin F."/>
            <person name="Kauserud H."/>
        </authorList>
    </citation>
    <scope>NUCLEOTIDE SEQUENCE</scope>
    <source>
        <strain evidence="2">CBHHK067</strain>
    </source>
</reference>
<feature type="compositionally biased region" description="Low complexity" evidence="1">
    <location>
        <begin position="42"/>
        <end position="61"/>
    </location>
</feature>
<feature type="compositionally biased region" description="Basic and acidic residues" evidence="1">
    <location>
        <begin position="320"/>
        <end position="329"/>
    </location>
</feature>
<feature type="region of interest" description="Disordered" evidence="1">
    <location>
        <begin position="234"/>
        <end position="279"/>
    </location>
</feature>
<gene>
    <name evidence="2" type="ORF">B0H17DRAFT_1201930</name>
</gene>
<organism evidence="2 3">
    <name type="scientific">Mycena rosella</name>
    <name type="common">Pink bonnet</name>
    <name type="synonym">Agaricus rosellus</name>
    <dbReference type="NCBI Taxonomy" id="1033263"/>
    <lineage>
        <taxon>Eukaryota</taxon>
        <taxon>Fungi</taxon>
        <taxon>Dikarya</taxon>
        <taxon>Basidiomycota</taxon>
        <taxon>Agaricomycotina</taxon>
        <taxon>Agaricomycetes</taxon>
        <taxon>Agaricomycetidae</taxon>
        <taxon>Agaricales</taxon>
        <taxon>Marasmiineae</taxon>
        <taxon>Mycenaceae</taxon>
        <taxon>Mycena</taxon>
    </lineage>
</organism>
<protein>
    <submittedName>
        <fullName evidence="2">Uncharacterized protein</fullName>
    </submittedName>
</protein>
<evidence type="ECO:0000313" key="3">
    <source>
        <dbReference type="Proteomes" id="UP001221757"/>
    </source>
</evidence>
<evidence type="ECO:0000256" key="1">
    <source>
        <dbReference type="SAM" id="MobiDB-lite"/>
    </source>
</evidence>
<feature type="region of interest" description="Disordered" evidence="1">
    <location>
        <begin position="435"/>
        <end position="492"/>
    </location>
</feature>
<keyword evidence="3" id="KW-1185">Reference proteome</keyword>
<dbReference type="Proteomes" id="UP001221757">
    <property type="component" value="Unassembled WGS sequence"/>
</dbReference>
<comment type="caution">
    <text evidence="2">The sequence shown here is derived from an EMBL/GenBank/DDBJ whole genome shotgun (WGS) entry which is preliminary data.</text>
</comment>
<feature type="region of interest" description="Disordered" evidence="1">
    <location>
        <begin position="398"/>
        <end position="422"/>
    </location>
</feature>
<feature type="region of interest" description="Disordered" evidence="1">
    <location>
        <begin position="41"/>
        <end position="110"/>
    </location>
</feature>
<feature type="compositionally biased region" description="Basic residues" evidence="1">
    <location>
        <begin position="141"/>
        <end position="153"/>
    </location>
</feature>
<proteinExistence type="predicted"/>
<name>A0AAD7DFG9_MYCRO</name>
<feature type="region of interest" description="Disordered" evidence="1">
    <location>
        <begin position="306"/>
        <end position="349"/>
    </location>
</feature>
<evidence type="ECO:0000313" key="2">
    <source>
        <dbReference type="EMBL" id="KAJ7690143.1"/>
    </source>
</evidence>
<dbReference type="AlphaFoldDB" id="A0AAD7DFG9"/>
<feature type="compositionally biased region" description="Basic and acidic residues" evidence="1">
    <location>
        <begin position="338"/>
        <end position="349"/>
    </location>
</feature>
<accession>A0AAD7DFG9</accession>